<evidence type="ECO:0000256" key="1">
    <source>
        <dbReference type="ARBA" id="ARBA00022679"/>
    </source>
</evidence>
<dbReference type="SMART" id="SM00028">
    <property type="entry name" value="TPR"/>
    <property type="match status" value="4"/>
</dbReference>
<evidence type="ECO:0000313" key="4">
    <source>
        <dbReference type="Proteomes" id="UP000077262"/>
    </source>
</evidence>
<dbReference type="GO" id="GO:0008476">
    <property type="term" value="F:protein-tyrosine sulfotransferase activity"/>
    <property type="evidence" value="ECO:0007669"/>
    <property type="project" value="InterPro"/>
</dbReference>
<name>A0A177JM49_SPHYA</name>
<dbReference type="PANTHER" id="PTHR12788:SF10">
    <property type="entry name" value="PROTEIN-TYROSINE SULFOTRANSFERASE"/>
    <property type="match status" value="1"/>
</dbReference>
<dbReference type="AlphaFoldDB" id="A0A177JM49"/>
<dbReference type="PANTHER" id="PTHR12788">
    <property type="entry name" value="PROTEIN-TYROSINE SULFOTRANSFERASE 2"/>
    <property type="match status" value="1"/>
</dbReference>
<dbReference type="InterPro" id="IPR027417">
    <property type="entry name" value="P-loop_NTPase"/>
</dbReference>
<feature type="repeat" description="TPR" evidence="2">
    <location>
        <begin position="103"/>
        <end position="136"/>
    </location>
</feature>
<keyword evidence="2" id="KW-0802">TPR repeat</keyword>
<dbReference type="Proteomes" id="UP000077262">
    <property type="component" value="Unassembled WGS sequence"/>
</dbReference>
<keyword evidence="1" id="KW-0808">Transferase</keyword>
<sequence length="479" mass="53869">MQRNAMQLMMAGQIRPAIQAFRDLIAARPAPMADDWYNLAYLLRCDRQFEAALKHYDQALALGIPQPEDVYLNQAAILSEHLHRQDAAVDALASALKCNSHFVPAWFNLATIHEDRGQAQEARAAYRHILDLYPVNGRAHARLTAIDLYHDQAVDALNRLTHVMAQSGLHAEDRAELHFASGLALDASQQFDEAFAHFQQGNQLARQLIDPALAYDRAAMDRMVDALIAHVPEHSGARQMEDVEDRNAPIFICGLFRSGSTLAERLIGRHSRVTAGGEHESIPAIAGGLPSPATLSSSQIVQLRNQYLNEIGAAFPDASLITDKRPDNFLHIGLIKQLFPDAKIIHTRRNLLDNILSIYFLYFADGISYGFDLDDIVHYVRCYDRLMQHWRSLYGEDIIDLDYDALVQDPEMVMRAVLSALDLPWEEDCARTSNDNAAVKTASSWHVRKPLNDRSSGRWRNYARQMDDVRRALGDAIEA</sequence>
<dbReference type="SUPFAM" id="SSF52540">
    <property type="entry name" value="P-loop containing nucleoside triphosphate hydrolases"/>
    <property type="match status" value="1"/>
</dbReference>
<proteinExistence type="predicted"/>
<dbReference type="PROSITE" id="PS50005">
    <property type="entry name" value="TPR"/>
    <property type="match status" value="1"/>
</dbReference>
<dbReference type="Pfam" id="PF13469">
    <property type="entry name" value="Sulfotransfer_3"/>
    <property type="match status" value="1"/>
</dbReference>
<dbReference type="InterPro" id="IPR019734">
    <property type="entry name" value="TPR_rpt"/>
</dbReference>
<dbReference type="EMBL" id="LSTR01000041">
    <property type="protein sequence ID" value="OAH42320.1"/>
    <property type="molecule type" value="Genomic_DNA"/>
</dbReference>
<dbReference type="SUPFAM" id="SSF48452">
    <property type="entry name" value="TPR-like"/>
    <property type="match status" value="1"/>
</dbReference>
<dbReference type="Gene3D" id="3.40.50.300">
    <property type="entry name" value="P-loop containing nucleotide triphosphate hydrolases"/>
    <property type="match status" value="1"/>
</dbReference>
<evidence type="ECO:0000256" key="2">
    <source>
        <dbReference type="PROSITE-ProRule" id="PRU00339"/>
    </source>
</evidence>
<reference evidence="3 4" key="1">
    <citation type="submission" date="2016-02" db="EMBL/GenBank/DDBJ databases">
        <authorList>
            <person name="Wen L."/>
            <person name="He K."/>
            <person name="Yang H."/>
        </authorList>
    </citation>
    <scope>NUCLEOTIDE SEQUENCE [LARGE SCALE GENOMIC DNA]</scope>
    <source>
        <strain evidence="3 4">CD09_2</strain>
    </source>
</reference>
<gene>
    <name evidence="3" type="ORF">AX777_14200</name>
</gene>
<evidence type="ECO:0000313" key="3">
    <source>
        <dbReference type="EMBL" id="OAH42320.1"/>
    </source>
</evidence>
<organism evidence="3 4">
    <name type="scientific">Sphingobium yanoikuyae</name>
    <name type="common">Sphingomonas yanoikuyae</name>
    <dbReference type="NCBI Taxonomy" id="13690"/>
    <lineage>
        <taxon>Bacteria</taxon>
        <taxon>Pseudomonadati</taxon>
        <taxon>Pseudomonadota</taxon>
        <taxon>Alphaproteobacteria</taxon>
        <taxon>Sphingomonadales</taxon>
        <taxon>Sphingomonadaceae</taxon>
        <taxon>Sphingobium</taxon>
    </lineage>
</organism>
<dbReference type="Gene3D" id="1.25.40.10">
    <property type="entry name" value="Tetratricopeptide repeat domain"/>
    <property type="match status" value="2"/>
</dbReference>
<dbReference type="InterPro" id="IPR011990">
    <property type="entry name" value="TPR-like_helical_dom_sf"/>
</dbReference>
<accession>A0A177JM49</accession>
<protein>
    <submittedName>
        <fullName evidence="3">Uncharacterized protein</fullName>
    </submittedName>
</protein>
<dbReference type="Pfam" id="PF13181">
    <property type="entry name" value="TPR_8"/>
    <property type="match status" value="1"/>
</dbReference>
<comment type="caution">
    <text evidence="3">The sequence shown here is derived from an EMBL/GenBank/DDBJ whole genome shotgun (WGS) entry which is preliminary data.</text>
</comment>
<dbReference type="InterPro" id="IPR026634">
    <property type="entry name" value="TPST-like"/>
</dbReference>